<dbReference type="STRING" id="644548.SCNU_07140"/>
<keyword evidence="2" id="KW-1185">Reference proteome</keyword>
<keyword evidence="1" id="KW-0808">Transferase</keyword>
<sequence>MTAGEDERLIAQLRAAGCVFAEEEAAVLRRWAADPRQLAAWAVRRAAGEPLEHVVGRVEFAGLDLVVGPGAFVPRQRSALLAATAVDLLAARRSPVFVEAFCGVAPIAAYVADRCRGAYVVATDADPVALAFAAENLSADAVYRGAGLSGLPEPLRGRVDVIAAVPPYVPESAVELLPHEAVDHEPRAALVGGGDDGLLRAAELLQQARSWLLDGGAVVIEMNVAQTSAASEIARAGGLSPSVIEGGDGQTAVLIGLR</sequence>
<comment type="caution">
    <text evidence="1">The sequence shown here is derived from an EMBL/GenBank/DDBJ whole genome shotgun (WGS) entry which is preliminary data.</text>
</comment>
<dbReference type="Gene3D" id="1.10.8.10">
    <property type="entry name" value="DNA helicase RuvA subunit, C-terminal domain"/>
    <property type="match status" value="1"/>
</dbReference>
<keyword evidence="1" id="KW-0489">Methyltransferase</keyword>
<dbReference type="PANTHER" id="PTHR18895">
    <property type="entry name" value="HEMK METHYLTRANSFERASE"/>
    <property type="match status" value="1"/>
</dbReference>
<dbReference type="GO" id="GO:0032259">
    <property type="term" value="P:methylation"/>
    <property type="evidence" value="ECO:0007669"/>
    <property type="project" value="UniProtKB-KW"/>
</dbReference>
<evidence type="ECO:0000313" key="2">
    <source>
        <dbReference type="Proteomes" id="UP000035065"/>
    </source>
</evidence>
<name>F1YH81_9ACTN</name>
<dbReference type="SUPFAM" id="SSF53335">
    <property type="entry name" value="S-adenosyl-L-methionine-dependent methyltransferases"/>
    <property type="match status" value="1"/>
</dbReference>
<dbReference type="RefSeq" id="WP_009678668.1">
    <property type="nucleotide sequence ID" value="NZ_AEUD01000004.1"/>
</dbReference>
<accession>F1YH81</accession>
<gene>
    <name evidence="1" type="ORF">SCNU_07140</name>
</gene>
<dbReference type="InterPro" id="IPR050320">
    <property type="entry name" value="N5-glutamine_MTase"/>
</dbReference>
<reference evidence="1 2" key="1">
    <citation type="journal article" date="2011" name="J. Bacteriol.">
        <title>Draft Genome Sequence of Gordonia neofelifaecis NRRL B-59395, a Cholesterol-Degrading Actinomycete.</title>
        <authorList>
            <person name="Ge F."/>
            <person name="Li W."/>
            <person name="Chen G."/>
            <person name="Liu Y."/>
            <person name="Zhang G."/>
            <person name="Yong B."/>
            <person name="Wang Q."/>
            <person name="Wang N."/>
            <person name="Huang Z."/>
            <person name="Li W."/>
            <person name="Wang J."/>
            <person name="Wu C."/>
            <person name="Xie Q."/>
            <person name="Liu G."/>
        </authorList>
    </citation>
    <scope>NUCLEOTIDE SEQUENCE [LARGE SCALE GENOMIC DNA]</scope>
    <source>
        <strain evidence="1 2">NRRL B-59395</strain>
    </source>
</reference>
<dbReference type="EMBL" id="AEUD01000004">
    <property type="protein sequence ID" value="EGD55996.1"/>
    <property type="molecule type" value="Genomic_DNA"/>
</dbReference>
<proteinExistence type="predicted"/>
<dbReference type="GO" id="GO:0008168">
    <property type="term" value="F:methyltransferase activity"/>
    <property type="evidence" value="ECO:0007669"/>
    <property type="project" value="UniProtKB-KW"/>
</dbReference>
<dbReference type="AlphaFoldDB" id="F1YH81"/>
<organism evidence="1 2">
    <name type="scientific">Gordonia neofelifaecis NRRL B-59395</name>
    <dbReference type="NCBI Taxonomy" id="644548"/>
    <lineage>
        <taxon>Bacteria</taxon>
        <taxon>Bacillati</taxon>
        <taxon>Actinomycetota</taxon>
        <taxon>Actinomycetes</taxon>
        <taxon>Mycobacteriales</taxon>
        <taxon>Gordoniaceae</taxon>
        <taxon>Gordonia</taxon>
    </lineage>
</organism>
<dbReference type="PANTHER" id="PTHR18895:SF74">
    <property type="entry name" value="MTRF1L RELEASE FACTOR GLUTAMINE METHYLTRANSFERASE"/>
    <property type="match status" value="1"/>
</dbReference>
<evidence type="ECO:0000313" key="1">
    <source>
        <dbReference type="EMBL" id="EGD55996.1"/>
    </source>
</evidence>
<dbReference type="Gene3D" id="3.40.50.150">
    <property type="entry name" value="Vaccinia Virus protein VP39"/>
    <property type="match status" value="1"/>
</dbReference>
<dbReference type="Proteomes" id="UP000035065">
    <property type="component" value="Unassembled WGS sequence"/>
</dbReference>
<dbReference type="InterPro" id="IPR029063">
    <property type="entry name" value="SAM-dependent_MTases_sf"/>
</dbReference>
<dbReference type="eggNOG" id="COG2890">
    <property type="taxonomic scope" value="Bacteria"/>
</dbReference>
<protein>
    <submittedName>
        <fullName evidence="1">Modification methylase, HemK family protein</fullName>
    </submittedName>
</protein>